<protein>
    <submittedName>
        <fullName evidence="2">Uncharacterized protein</fullName>
    </submittedName>
</protein>
<gene>
    <name evidence="2" type="ORF">BSAL_16390</name>
</gene>
<dbReference type="VEuPathDB" id="TriTrypDB:BSAL_16390"/>
<accession>A0A0S4JEQ8</accession>
<feature type="region of interest" description="Disordered" evidence="1">
    <location>
        <begin position="63"/>
        <end position="102"/>
    </location>
</feature>
<dbReference type="Proteomes" id="UP000051952">
    <property type="component" value="Unassembled WGS sequence"/>
</dbReference>
<feature type="region of interest" description="Disordered" evidence="1">
    <location>
        <begin position="1"/>
        <end position="45"/>
    </location>
</feature>
<dbReference type="AlphaFoldDB" id="A0A0S4JEQ8"/>
<evidence type="ECO:0000313" key="2">
    <source>
        <dbReference type="EMBL" id="CUG88607.1"/>
    </source>
</evidence>
<reference evidence="3" key="1">
    <citation type="submission" date="2015-09" db="EMBL/GenBank/DDBJ databases">
        <authorList>
            <consortium name="Pathogen Informatics"/>
        </authorList>
    </citation>
    <scope>NUCLEOTIDE SEQUENCE [LARGE SCALE GENOMIC DNA]</scope>
    <source>
        <strain evidence="3">Lake Konstanz</strain>
    </source>
</reference>
<sequence>MSSWIGDPPSIDDPALSQSVKKRTGGVRGGGGVNSHIPTPTATNVSKRILTFAAPPTAMFSAVKEEMHPDWPPVEGWDKPDFGGQAPRPGEKAAPKKKKKTKNDNFGYVAKASTVIQGDIPTLESVGTPFVPSPEDKTTSEDDDMDEDDEEFDVPVRRPSAADIAAATQPHSRFSDFDVLMLYHGQGLYFEAFVALLATSPNFLRDMLGLILRFA</sequence>
<feature type="region of interest" description="Disordered" evidence="1">
    <location>
        <begin position="123"/>
        <end position="150"/>
    </location>
</feature>
<dbReference type="EMBL" id="CYKH01001662">
    <property type="protein sequence ID" value="CUG88607.1"/>
    <property type="molecule type" value="Genomic_DNA"/>
</dbReference>
<feature type="compositionally biased region" description="Acidic residues" evidence="1">
    <location>
        <begin position="141"/>
        <end position="150"/>
    </location>
</feature>
<keyword evidence="3" id="KW-1185">Reference proteome</keyword>
<feature type="non-terminal residue" evidence="2">
    <location>
        <position position="215"/>
    </location>
</feature>
<feature type="compositionally biased region" description="Polar residues" evidence="1">
    <location>
        <begin position="36"/>
        <end position="45"/>
    </location>
</feature>
<name>A0A0S4JEQ8_BODSA</name>
<evidence type="ECO:0000313" key="3">
    <source>
        <dbReference type="Proteomes" id="UP000051952"/>
    </source>
</evidence>
<evidence type="ECO:0000256" key="1">
    <source>
        <dbReference type="SAM" id="MobiDB-lite"/>
    </source>
</evidence>
<organism evidence="2 3">
    <name type="scientific">Bodo saltans</name>
    <name type="common">Flagellated protozoan</name>
    <dbReference type="NCBI Taxonomy" id="75058"/>
    <lineage>
        <taxon>Eukaryota</taxon>
        <taxon>Discoba</taxon>
        <taxon>Euglenozoa</taxon>
        <taxon>Kinetoplastea</taxon>
        <taxon>Metakinetoplastina</taxon>
        <taxon>Eubodonida</taxon>
        <taxon>Bodonidae</taxon>
        <taxon>Bodo</taxon>
    </lineage>
</organism>
<proteinExistence type="predicted"/>